<evidence type="ECO:0000256" key="5">
    <source>
        <dbReference type="ARBA" id="ARBA00022723"/>
    </source>
</evidence>
<dbReference type="Proteomes" id="UP001408356">
    <property type="component" value="Unassembled WGS sequence"/>
</dbReference>
<dbReference type="SUPFAM" id="SSF53098">
    <property type="entry name" value="Ribonuclease H-like"/>
    <property type="match status" value="1"/>
</dbReference>
<reference evidence="14 15" key="1">
    <citation type="journal article" date="2024" name="J. Plant Pathol.">
        <title>Sequence and assembly of the genome of Seiridium unicorne, isolate CBS 538.82, causal agent of cypress canker disease.</title>
        <authorList>
            <person name="Scali E."/>
            <person name="Rocca G.D."/>
            <person name="Danti R."/>
            <person name="Garbelotto M."/>
            <person name="Barberini S."/>
            <person name="Baroncelli R."/>
            <person name="Emiliani G."/>
        </authorList>
    </citation>
    <scope>NUCLEOTIDE SEQUENCE [LARGE SCALE GENOMIC DNA]</scope>
    <source>
        <strain evidence="14 15">BM-138-508</strain>
    </source>
</reference>
<dbReference type="PANTHER" id="PTHR10642">
    <property type="entry name" value="RIBONUCLEASE H1"/>
    <property type="match status" value="1"/>
</dbReference>
<dbReference type="InterPro" id="IPR002156">
    <property type="entry name" value="RNaseH_domain"/>
</dbReference>
<name>A0ABR2UZU1_9PEZI</name>
<comment type="similarity">
    <text evidence="2">Belongs to the RNase H family.</text>
</comment>
<dbReference type="Pfam" id="PF00075">
    <property type="entry name" value="RNase_H"/>
    <property type="match status" value="1"/>
</dbReference>
<keyword evidence="5" id="KW-0479">Metal-binding</keyword>
<evidence type="ECO:0000256" key="2">
    <source>
        <dbReference type="ARBA" id="ARBA00005300"/>
    </source>
</evidence>
<evidence type="ECO:0000256" key="10">
    <source>
        <dbReference type="PROSITE-ProRule" id="PRU00134"/>
    </source>
</evidence>
<dbReference type="CDD" id="cd13934">
    <property type="entry name" value="RNase_H_Dikarya_like"/>
    <property type="match status" value="1"/>
</dbReference>
<organism evidence="14 15">
    <name type="scientific">Seiridium unicorne</name>
    <dbReference type="NCBI Taxonomy" id="138068"/>
    <lineage>
        <taxon>Eukaryota</taxon>
        <taxon>Fungi</taxon>
        <taxon>Dikarya</taxon>
        <taxon>Ascomycota</taxon>
        <taxon>Pezizomycotina</taxon>
        <taxon>Sordariomycetes</taxon>
        <taxon>Xylariomycetidae</taxon>
        <taxon>Amphisphaeriales</taxon>
        <taxon>Sporocadaceae</taxon>
        <taxon>Seiridium</taxon>
    </lineage>
</organism>
<evidence type="ECO:0000256" key="3">
    <source>
        <dbReference type="ARBA" id="ARBA00012180"/>
    </source>
</evidence>
<gene>
    <name evidence="14" type="ORF">SUNI508_06907</name>
</gene>
<dbReference type="EC" id="3.1.26.4" evidence="3"/>
<dbReference type="SUPFAM" id="SSF144232">
    <property type="entry name" value="HIT/MYND zinc finger-like"/>
    <property type="match status" value="1"/>
</dbReference>
<keyword evidence="15" id="KW-1185">Reference proteome</keyword>
<comment type="catalytic activity">
    <reaction evidence="1">
        <text>Endonucleolytic cleavage to 5'-phosphomonoester.</text>
        <dbReference type="EC" id="3.1.26.4"/>
    </reaction>
</comment>
<proteinExistence type="inferred from homology"/>
<keyword evidence="11" id="KW-0175">Coiled coil</keyword>
<comment type="caution">
    <text evidence="14">The sequence shown here is derived from an EMBL/GenBank/DDBJ whole genome shotgun (WGS) entry which is preliminary data.</text>
</comment>
<keyword evidence="4" id="KW-0540">Nuclease</keyword>
<keyword evidence="6" id="KW-0255">Endonuclease</keyword>
<evidence type="ECO:0000256" key="1">
    <source>
        <dbReference type="ARBA" id="ARBA00000077"/>
    </source>
</evidence>
<accession>A0ABR2UZU1</accession>
<evidence type="ECO:0000256" key="4">
    <source>
        <dbReference type="ARBA" id="ARBA00022722"/>
    </source>
</evidence>
<dbReference type="Pfam" id="PF01753">
    <property type="entry name" value="zf-MYND"/>
    <property type="match status" value="1"/>
</dbReference>
<dbReference type="PANTHER" id="PTHR10642:SF26">
    <property type="entry name" value="RIBONUCLEASE H1"/>
    <property type="match status" value="1"/>
</dbReference>
<dbReference type="Gene3D" id="3.30.420.10">
    <property type="entry name" value="Ribonuclease H-like superfamily/Ribonuclease H"/>
    <property type="match status" value="1"/>
</dbReference>
<evidence type="ECO:0000256" key="9">
    <source>
        <dbReference type="ARBA" id="ARBA00022833"/>
    </source>
</evidence>
<evidence type="ECO:0000256" key="7">
    <source>
        <dbReference type="ARBA" id="ARBA00022771"/>
    </source>
</evidence>
<dbReference type="PROSITE" id="PS01360">
    <property type="entry name" value="ZF_MYND_1"/>
    <property type="match status" value="1"/>
</dbReference>
<feature type="domain" description="MYND-type" evidence="12">
    <location>
        <begin position="39"/>
        <end position="76"/>
    </location>
</feature>
<keyword evidence="9" id="KW-0862">Zinc</keyword>
<evidence type="ECO:0000256" key="11">
    <source>
        <dbReference type="SAM" id="Coils"/>
    </source>
</evidence>
<evidence type="ECO:0000256" key="6">
    <source>
        <dbReference type="ARBA" id="ARBA00022759"/>
    </source>
</evidence>
<evidence type="ECO:0000259" key="13">
    <source>
        <dbReference type="PROSITE" id="PS50879"/>
    </source>
</evidence>
<keyword evidence="7 10" id="KW-0863">Zinc-finger</keyword>
<protein>
    <recommendedName>
        <fullName evidence="3">ribonuclease H</fullName>
        <ecNumber evidence="3">3.1.26.4</ecNumber>
    </recommendedName>
</protein>
<sequence length="805" mass="89915">MDLASFRLHVPLNIPQAPNPYSGAMEDGIISWGLAPQRCAVCANATGLLRCGGCKVVSYCGSTHQSTHRSEHKAVCKAIKESRESLEREEAVLRARPADIFHPVDVFNTSVGHFWGLLDTRDYMRARHTAADALLQADTMSAVESALDHFTDMLRLCRSDNLGVRNVIPILLLRLGREQECYDFLKWWATIDKDDRYDLSDVNQPYLDIRGANAFEGIDLFSSHLSLSHLVCLTLLKLRLWLDLSPFEDEDFDWEFDRSTSDTGFDRPIGTLVRKKIQDIDAVDVSITVEALEDQYLTLCRMVNDANPHFWPALIDEEDDSSSLPPYYSRGSEEEASIVLHQCKRAWEESEDAILMITSGTSKLTPVHQGSAVISEKPAKMVEIIEKRRGNGKALPTRFEPPLPTSQPDELFPPTFLDRLQNNRFVHHNDRGKALAYVDGACPNNGREGPRAGWAVVYGPPNLDEEGNSGTVSRRLESKGPFGDKMLATSNRAELRAAIAALRLCDWRSEGFNSVVIATDSSYVVDGATSWSRGWVRNGWKTSMGENVKNKDLWELLLGEVEKWKDRGLGVELWKIPRELNKVADKAAKKAANEERVQLEFRDAETESRPRILVLCLENEAIFDGVFADLISSITSKARLERATTRETALDILHQEPPPSVIFVADAALTHQMKIWDRVIDHLRGGATVVVGGCFSGMVNQGEFDRFFARLGLPWERGSYDRTTVKLRTGVTDGYLTKQLPSAYSQKGLFVRNVERSAAWYTEDYSGEAAVVFAKVGNGRLGYIGDVNGEESSHKVVLAMCGLSI</sequence>
<dbReference type="Gene3D" id="6.10.140.2220">
    <property type="match status" value="1"/>
</dbReference>
<keyword evidence="8" id="KW-0378">Hydrolase</keyword>
<dbReference type="InterPro" id="IPR012337">
    <property type="entry name" value="RNaseH-like_sf"/>
</dbReference>
<dbReference type="InterPro" id="IPR050092">
    <property type="entry name" value="RNase_H"/>
</dbReference>
<evidence type="ECO:0000256" key="8">
    <source>
        <dbReference type="ARBA" id="ARBA00022801"/>
    </source>
</evidence>
<feature type="coiled-coil region" evidence="11">
    <location>
        <begin position="69"/>
        <end position="96"/>
    </location>
</feature>
<evidence type="ECO:0000313" key="14">
    <source>
        <dbReference type="EMBL" id="KAK9419901.1"/>
    </source>
</evidence>
<dbReference type="PROSITE" id="PS50865">
    <property type="entry name" value="ZF_MYND_2"/>
    <property type="match status" value="1"/>
</dbReference>
<dbReference type="PROSITE" id="PS50879">
    <property type="entry name" value="RNASE_H_1"/>
    <property type="match status" value="1"/>
</dbReference>
<evidence type="ECO:0000313" key="15">
    <source>
        <dbReference type="Proteomes" id="UP001408356"/>
    </source>
</evidence>
<dbReference type="InterPro" id="IPR002893">
    <property type="entry name" value="Znf_MYND"/>
</dbReference>
<dbReference type="EMBL" id="JARVKF010000279">
    <property type="protein sequence ID" value="KAK9419901.1"/>
    <property type="molecule type" value="Genomic_DNA"/>
</dbReference>
<dbReference type="InterPro" id="IPR036397">
    <property type="entry name" value="RNaseH_sf"/>
</dbReference>
<feature type="domain" description="RNase H type-1" evidence="13">
    <location>
        <begin position="430"/>
        <end position="593"/>
    </location>
</feature>
<evidence type="ECO:0000259" key="12">
    <source>
        <dbReference type="PROSITE" id="PS50865"/>
    </source>
</evidence>